<dbReference type="Proteomes" id="UP000247781">
    <property type="component" value="Unassembled WGS sequence"/>
</dbReference>
<dbReference type="SUPFAM" id="SSF54909">
    <property type="entry name" value="Dimeric alpha+beta barrel"/>
    <property type="match status" value="1"/>
</dbReference>
<dbReference type="InterPro" id="IPR011008">
    <property type="entry name" value="Dimeric_a/b-barrel"/>
</dbReference>
<name>A0A318HHU9_9MYCO</name>
<keyword evidence="2" id="KW-1185">Reference proteome</keyword>
<dbReference type="AlphaFoldDB" id="A0A318HHU9"/>
<evidence type="ECO:0008006" key="3">
    <source>
        <dbReference type="Google" id="ProtNLM"/>
    </source>
</evidence>
<protein>
    <recommendedName>
        <fullName evidence="3">ABM domain-containing protein</fullName>
    </recommendedName>
</protein>
<comment type="caution">
    <text evidence="1">The sequence shown here is derived from an EMBL/GenBank/DDBJ whole genome shotgun (WGS) entry which is preliminary data.</text>
</comment>
<dbReference type="OrthoDB" id="5182530at2"/>
<reference evidence="1 2" key="2">
    <citation type="submission" date="2018-06" db="EMBL/GenBank/DDBJ databases">
        <title>Sequencing of bacterial isolates from soil warming experiment in Harvard Forest, Massachusetts, USA.</title>
        <authorList>
            <person name="Deangelis K.PhD."/>
        </authorList>
    </citation>
    <scope>NUCLEOTIDE SEQUENCE [LARGE SCALE GENOMIC DNA]</scope>
    <source>
        <strain evidence="1 2">GAS496</strain>
    </source>
</reference>
<proteinExistence type="predicted"/>
<organism evidence="1 2">
    <name type="scientific">Mycolicibacterium moriokaense</name>
    <dbReference type="NCBI Taxonomy" id="39691"/>
    <lineage>
        <taxon>Bacteria</taxon>
        <taxon>Bacillati</taxon>
        <taxon>Actinomycetota</taxon>
        <taxon>Actinomycetes</taxon>
        <taxon>Mycobacteriales</taxon>
        <taxon>Mycobacteriaceae</taxon>
        <taxon>Mycolicibacterium</taxon>
    </lineage>
</organism>
<evidence type="ECO:0000313" key="1">
    <source>
        <dbReference type="EMBL" id="PXX09748.1"/>
    </source>
</evidence>
<gene>
    <name evidence="1" type="ORF">C8E89_105101</name>
</gene>
<sequence length="223" mass="24115">MVGDATGAPPQIQGGWTVYARSTTIQAQPSSIDDGIAYVRDEVMPRLAALDGFVGLSLLVDRESGRCIATSAWETEETVRSSGVLIAPLRNRAAEIFGGTAAAEAWEIGVLHRDHSSGDGACVRATWIKVPPDQVERAIDFYKTSVLSSLEDLEGFCSASFLMNRASGRAVSSTTFDSLDAMDRNRERATELRNTRTRELGADIVDIGEFELALAHLRVPEVV</sequence>
<evidence type="ECO:0000313" key="2">
    <source>
        <dbReference type="Proteomes" id="UP000247781"/>
    </source>
</evidence>
<reference evidence="2" key="1">
    <citation type="submission" date="2018-05" db="EMBL/GenBank/DDBJ databases">
        <authorList>
            <person name="Deangelis K."/>
            <person name="Huntemann M."/>
            <person name="Clum A."/>
            <person name="Pillay M."/>
            <person name="Palaniappan K."/>
            <person name="Varghese N."/>
            <person name="Mikhailova N."/>
            <person name="Stamatis D."/>
            <person name="Reddy T."/>
            <person name="Daum C."/>
            <person name="Shapiro N."/>
            <person name="Ivanova N."/>
            <person name="Kyrpides N."/>
            <person name="Woyke T."/>
        </authorList>
    </citation>
    <scope>NUCLEOTIDE SEQUENCE [LARGE SCALE GENOMIC DNA]</scope>
    <source>
        <strain evidence="2">GAS496</strain>
    </source>
</reference>
<accession>A0A318HHU9</accession>
<dbReference type="EMBL" id="QJJU01000005">
    <property type="protein sequence ID" value="PXX09748.1"/>
    <property type="molecule type" value="Genomic_DNA"/>
</dbReference>